<comment type="caution">
    <text evidence="1">The sequence shown here is derived from an EMBL/GenBank/DDBJ whole genome shotgun (WGS) entry which is preliminary data.</text>
</comment>
<gene>
    <name evidence="1" type="ORF">GCM10007964_37940</name>
</gene>
<name>A0A917VKV2_9ACTN</name>
<sequence>MSPDGPWSRLFTDVCRAPEQRKPSPALPFPMKAVRWVVPHMSAIAEVVVMCGTKPLTCAIIPLMGVGRWCGGWPASLARSGHPVGVWASSVTVQRQLSPFLLNADKSTFPPLCIDFFHRLTNADRDARSWRE</sequence>
<evidence type="ECO:0000313" key="2">
    <source>
        <dbReference type="Proteomes" id="UP000645217"/>
    </source>
</evidence>
<proteinExistence type="predicted"/>
<organism evidence="1 2">
    <name type="scientific">Sphaerisporangium melleum</name>
    <dbReference type="NCBI Taxonomy" id="321316"/>
    <lineage>
        <taxon>Bacteria</taxon>
        <taxon>Bacillati</taxon>
        <taxon>Actinomycetota</taxon>
        <taxon>Actinomycetes</taxon>
        <taxon>Streptosporangiales</taxon>
        <taxon>Streptosporangiaceae</taxon>
        <taxon>Sphaerisporangium</taxon>
    </lineage>
</organism>
<keyword evidence="2" id="KW-1185">Reference proteome</keyword>
<dbReference type="AlphaFoldDB" id="A0A917VKV2"/>
<accession>A0A917VKV2</accession>
<protein>
    <submittedName>
        <fullName evidence="1">Uncharacterized protein</fullName>
    </submittedName>
</protein>
<reference evidence="1" key="1">
    <citation type="journal article" date="2014" name="Int. J. Syst. Evol. Microbiol.">
        <title>Complete genome sequence of Corynebacterium casei LMG S-19264T (=DSM 44701T), isolated from a smear-ripened cheese.</title>
        <authorList>
            <consortium name="US DOE Joint Genome Institute (JGI-PGF)"/>
            <person name="Walter F."/>
            <person name="Albersmeier A."/>
            <person name="Kalinowski J."/>
            <person name="Ruckert C."/>
        </authorList>
    </citation>
    <scope>NUCLEOTIDE SEQUENCE</scope>
    <source>
        <strain evidence="1">JCM 13064</strain>
    </source>
</reference>
<dbReference type="EMBL" id="BMNT01000020">
    <property type="protein sequence ID" value="GGK91739.1"/>
    <property type="molecule type" value="Genomic_DNA"/>
</dbReference>
<reference evidence="1" key="2">
    <citation type="submission" date="2020-09" db="EMBL/GenBank/DDBJ databases">
        <authorList>
            <person name="Sun Q."/>
            <person name="Ohkuma M."/>
        </authorList>
    </citation>
    <scope>NUCLEOTIDE SEQUENCE</scope>
    <source>
        <strain evidence="1">JCM 13064</strain>
    </source>
</reference>
<dbReference type="Proteomes" id="UP000645217">
    <property type="component" value="Unassembled WGS sequence"/>
</dbReference>
<evidence type="ECO:0000313" key="1">
    <source>
        <dbReference type="EMBL" id="GGK91739.1"/>
    </source>
</evidence>